<dbReference type="WBParaSite" id="nRc.2.0.1.t42219-RA">
    <property type="protein sequence ID" value="nRc.2.0.1.t42219-RA"/>
    <property type="gene ID" value="nRc.2.0.1.g42219"/>
</dbReference>
<dbReference type="InterPro" id="IPR007052">
    <property type="entry name" value="CS_dom"/>
</dbReference>
<dbReference type="SUPFAM" id="SSF49764">
    <property type="entry name" value="HSP20-like chaperones"/>
    <property type="match status" value="1"/>
</dbReference>
<dbReference type="OMA" id="CHYRIRT"/>
<reference evidence="3" key="1">
    <citation type="submission" date="2022-11" db="UniProtKB">
        <authorList>
            <consortium name="WormBaseParasite"/>
        </authorList>
    </citation>
    <scope>IDENTIFICATION</scope>
</reference>
<feature type="domain" description="CS" evidence="1">
    <location>
        <begin position="19"/>
        <end position="128"/>
    </location>
</feature>
<sequence>MAHCSTCIDSADDSNIQGPLGVKYDDFEGHINVILVIPGIKKPRSGPFAGSTSSKGNTIVDAKFYDQSLRVDIQLVGGQSSTAIKYLYKIKQLPGKISPHLCTYKVGKNKITLNLQKASSGSWRSTLDSKGLETSDDY</sequence>
<organism evidence="2 3">
    <name type="scientific">Romanomermis culicivorax</name>
    <name type="common">Nematode worm</name>
    <dbReference type="NCBI Taxonomy" id="13658"/>
    <lineage>
        <taxon>Eukaryota</taxon>
        <taxon>Metazoa</taxon>
        <taxon>Ecdysozoa</taxon>
        <taxon>Nematoda</taxon>
        <taxon>Enoplea</taxon>
        <taxon>Dorylaimia</taxon>
        <taxon>Mermithida</taxon>
        <taxon>Mermithoidea</taxon>
        <taxon>Mermithidae</taxon>
        <taxon>Romanomermis</taxon>
    </lineage>
</organism>
<evidence type="ECO:0000313" key="3">
    <source>
        <dbReference type="WBParaSite" id="nRc.2.0.1.t42219-RA"/>
    </source>
</evidence>
<keyword evidence="2" id="KW-1185">Reference proteome</keyword>
<evidence type="ECO:0000259" key="1">
    <source>
        <dbReference type="PROSITE" id="PS51203"/>
    </source>
</evidence>
<accession>A0A915KTH3</accession>
<dbReference type="Gene3D" id="2.60.40.790">
    <property type="match status" value="1"/>
</dbReference>
<dbReference type="InterPro" id="IPR008978">
    <property type="entry name" value="HSP20-like_chaperone"/>
</dbReference>
<name>A0A915KTH3_ROMCU</name>
<dbReference type="AlphaFoldDB" id="A0A915KTH3"/>
<dbReference type="Proteomes" id="UP000887565">
    <property type="component" value="Unplaced"/>
</dbReference>
<proteinExistence type="predicted"/>
<evidence type="ECO:0000313" key="2">
    <source>
        <dbReference type="Proteomes" id="UP000887565"/>
    </source>
</evidence>
<protein>
    <submittedName>
        <fullName evidence="3">CS domain-containing protein</fullName>
    </submittedName>
</protein>
<dbReference type="PROSITE" id="PS51203">
    <property type="entry name" value="CS"/>
    <property type="match status" value="1"/>
</dbReference>